<protein>
    <submittedName>
        <fullName evidence="1">Uncharacterized protein</fullName>
    </submittedName>
</protein>
<gene>
    <name evidence="1" type="ORF">SPARVUS_LOCUS13394880</name>
</gene>
<comment type="caution">
    <text evidence="1">The sequence shown here is derived from an EMBL/GenBank/DDBJ whole genome shotgun (WGS) entry which is preliminary data.</text>
</comment>
<dbReference type="EMBL" id="CATNWA010017905">
    <property type="protein sequence ID" value="CAI9603935.1"/>
    <property type="molecule type" value="Genomic_DNA"/>
</dbReference>
<organism evidence="1 2">
    <name type="scientific">Staurois parvus</name>
    <dbReference type="NCBI Taxonomy" id="386267"/>
    <lineage>
        <taxon>Eukaryota</taxon>
        <taxon>Metazoa</taxon>
        <taxon>Chordata</taxon>
        <taxon>Craniata</taxon>
        <taxon>Vertebrata</taxon>
        <taxon>Euteleostomi</taxon>
        <taxon>Amphibia</taxon>
        <taxon>Batrachia</taxon>
        <taxon>Anura</taxon>
        <taxon>Neobatrachia</taxon>
        <taxon>Ranoidea</taxon>
        <taxon>Ranidae</taxon>
        <taxon>Staurois</taxon>
    </lineage>
</organism>
<evidence type="ECO:0000313" key="2">
    <source>
        <dbReference type="Proteomes" id="UP001162483"/>
    </source>
</evidence>
<sequence length="41" mass="4674">MRGSHYPWAEFLGLYIRCAHYEGFPLSLCRVPGSVHPLCPL</sequence>
<evidence type="ECO:0000313" key="1">
    <source>
        <dbReference type="EMBL" id="CAI9603935.1"/>
    </source>
</evidence>
<proteinExistence type="predicted"/>
<accession>A0ABN9G3M5</accession>
<dbReference type="Proteomes" id="UP001162483">
    <property type="component" value="Unassembled WGS sequence"/>
</dbReference>
<name>A0ABN9G3M5_9NEOB</name>
<reference evidence="1" key="1">
    <citation type="submission" date="2023-05" db="EMBL/GenBank/DDBJ databases">
        <authorList>
            <person name="Stuckert A."/>
        </authorList>
    </citation>
    <scope>NUCLEOTIDE SEQUENCE</scope>
</reference>
<keyword evidence="2" id="KW-1185">Reference proteome</keyword>